<name>A0A5N3UIR5_MUNMU</name>
<keyword evidence="3" id="KW-1185">Reference proteome</keyword>
<dbReference type="Proteomes" id="UP000326458">
    <property type="component" value="Unassembled WGS sequence"/>
</dbReference>
<reference evidence="2 3" key="1">
    <citation type="submission" date="2019-06" db="EMBL/GenBank/DDBJ databases">
        <title>Discovery of a novel chromosome fission-fusion reversal in muntjac.</title>
        <authorList>
            <person name="Mudd A.B."/>
            <person name="Bredeson J.V."/>
            <person name="Baum R."/>
            <person name="Hockemeyer D."/>
            <person name="Rokhsar D.S."/>
        </authorList>
    </citation>
    <scope>NUCLEOTIDE SEQUENCE [LARGE SCALE GENOMIC DNA]</scope>
    <source>
        <strain evidence="2">UTSW_UCB_Mm</strain>
        <tissue evidence="2">Fibroblast cell line</tissue>
    </source>
</reference>
<evidence type="ECO:0000313" key="2">
    <source>
        <dbReference type="EMBL" id="KAB0336475.1"/>
    </source>
</evidence>
<dbReference type="EMBL" id="VCEA01021192">
    <property type="protein sequence ID" value="KAB0336474.1"/>
    <property type="molecule type" value="Genomic_DNA"/>
</dbReference>
<comment type="caution">
    <text evidence="2">The sequence shown here is derived from an EMBL/GenBank/DDBJ whole genome shotgun (WGS) entry which is preliminary data.</text>
</comment>
<dbReference type="AlphaFoldDB" id="A0A5N3UIR5"/>
<evidence type="ECO:0000313" key="3">
    <source>
        <dbReference type="Proteomes" id="UP000326458"/>
    </source>
</evidence>
<organism evidence="2 3">
    <name type="scientific">Muntiacus muntjak</name>
    <name type="common">Barking deer</name>
    <name type="synonym">Indian muntjac</name>
    <dbReference type="NCBI Taxonomy" id="9888"/>
    <lineage>
        <taxon>Eukaryota</taxon>
        <taxon>Metazoa</taxon>
        <taxon>Chordata</taxon>
        <taxon>Craniata</taxon>
        <taxon>Vertebrata</taxon>
        <taxon>Euteleostomi</taxon>
        <taxon>Mammalia</taxon>
        <taxon>Eutheria</taxon>
        <taxon>Laurasiatheria</taxon>
        <taxon>Artiodactyla</taxon>
        <taxon>Ruminantia</taxon>
        <taxon>Pecora</taxon>
        <taxon>Cervidae</taxon>
        <taxon>Muntiacinae</taxon>
        <taxon>Muntiacus</taxon>
    </lineage>
</organism>
<proteinExistence type="predicted"/>
<sequence length="176" mass="19789">MTDFIFLGSKITADGDYSHEIKRCLFLGRKAVTSLSSVQSLSHVQLFATPWTAALQASLSNTNSHSLLKLMSIESVMPSNHLILCRPLLLPPSILPSIKVFCNESALHIKWPKYWSFSFSISPSNEYSRLISFRMDWLDLLAVQGTLKSLLQHHSSKASILERSMDLCWQSNVSAF</sequence>
<protein>
    <submittedName>
        <fullName evidence="2">Uncharacterized protein</fullName>
    </submittedName>
</protein>
<evidence type="ECO:0000313" key="1">
    <source>
        <dbReference type="EMBL" id="KAB0336474.1"/>
    </source>
</evidence>
<dbReference type="EMBL" id="VCEA01021191">
    <property type="protein sequence ID" value="KAB0336475.1"/>
    <property type="molecule type" value="Genomic_DNA"/>
</dbReference>
<accession>A0A5N3UIR5</accession>
<gene>
    <name evidence="2" type="ORF">FD754_025646</name>
    <name evidence="1" type="ORF">FD754_025647</name>
</gene>